<dbReference type="Proteomes" id="UP001054252">
    <property type="component" value="Unassembled WGS sequence"/>
</dbReference>
<accession>A0AAV5HJW3</accession>
<evidence type="ECO:0000313" key="2">
    <source>
        <dbReference type="Proteomes" id="UP001054252"/>
    </source>
</evidence>
<name>A0AAV5HJW3_9ROSI</name>
<organism evidence="1 2">
    <name type="scientific">Rubroshorea leprosula</name>
    <dbReference type="NCBI Taxonomy" id="152421"/>
    <lineage>
        <taxon>Eukaryota</taxon>
        <taxon>Viridiplantae</taxon>
        <taxon>Streptophyta</taxon>
        <taxon>Embryophyta</taxon>
        <taxon>Tracheophyta</taxon>
        <taxon>Spermatophyta</taxon>
        <taxon>Magnoliopsida</taxon>
        <taxon>eudicotyledons</taxon>
        <taxon>Gunneridae</taxon>
        <taxon>Pentapetalae</taxon>
        <taxon>rosids</taxon>
        <taxon>malvids</taxon>
        <taxon>Malvales</taxon>
        <taxon>Dipterocarpaceae</taxon>
        <taxon>Rubroshorea</taxon>
    </lineage>
</organism>
<dbReference type="InterPro" id="IPR009511">
    <property type="entry name" value="MAD1/Cdc20-bound-Mad2-bd"/>
</dbReference>
<protein>
    <submittedName>
        <fullName evidence="1">Uncharacterized protein</fullName>
    </submittedName>
</protein>
<sequence>MQTEYKELEDNLKQTEVKASLRRQHMGRMREVKKGIRRLQKFMNTISSLETALQLIISEIPSIQEVILVLGASPIRPQHVYEMTFSHTSAGSGTISHADFAKSRTAEGLSRKAIRALISNGAGSSSYPGPSKLFLLVKAPLSFNLPLHFLPKRDFRYSKKIVPFRLRFKCRTQGMDSDPTDCGLNPDRHHDFKDSTSNELMWFQCRHVIKGIAFKTPEEE</sequence>
<dbReference type="InterPro" id="IPR053729">
    <property type="entry name" value="MAD2L1BP_domain_sf"/>
</dbReference>
<proteinExistence type="predicted"/>
<keyword evidence="2" id="KW-1185">Reference proteome</keyword>
<gene>
    <name evidence="1" type="ORF">SLEP1_g1114</name>
</gene>
<dbReference type="PANTHER" id="PTHR15681:SF1">
    <property type="entry name" value="MAD2L1-BINDING PROTEIN"/>
    <property type="match status" value="1"/>
</dbReference>
<dbReference type="AlphaFoldDB" id="A0AAV5HJW3"/>
<evidence type="ECO:0000313" key="1">
    <source>
        <dbReference type="EMBL" id="GKU86611.1"/>
    </source>
</evidence>
<dbReference type="GO" id="GO:0007096">
    <property type="term" value="P:regulation of exit from mitosis"/>
    <property type="evidence" value="ECO:0007669"/>
    <property type="project" value="InterPro"/>
</dbReference>
<comment type="caution">
    <text evidence="1">The sequence shown here is derived from an EMBL/GenBank/DDBJ whole genome shotgun (WGS) entry which is preliminary data.</text>
</comment>
<reference evidence="1 2" key="1">
    <citation type="journal article" date="2021" name="Commun. Biol.">
        <title>The genome of Shorea leprosula (Dipterocarpaceae) highlights the ecological relevance of drought in aseasonal tropical rainforests.</title>
        <authorList>
            <person name="Ng K.K.S."/>
            <person name="Kobayashi M.J."/>
            <person name="Fawcett J.A."/>
            <person name="Hatakeyama M."/>
            <person name="Paape T."/>
            <person name="Ng C.H."/>
            <person name="Ang C.C."/>
            <person name="Tnah L.H."/>
            <person name="Lee C.T."/>
            <person name="Nishiyama T."/>
            <person name="Sese J."/>
            <person name="O'Brien M.J."/>
            <person name="Copetti D."/>
            <person name="Mohd Noor M.I."/>
            <person name="Ong R.C."/>
            <person name="Putra M."/>
            <person name="Sireger I.Z."/>
            <person name="Indrioko S."/>
            <person name="Kosugi Y."/>
            <person name="Izuno A."/>
            <person name="Isagi Y."/>
            <person name="Lee S.L."/>
            <person name="Shimizu K.K."/>
        </authorList>
    </citation>
    <scope>NUCLEOTIDE SEQUENCE [LARGE SCALE GENOMIC DNA]</scope>
    <source>
        <strain evidence="1">214</strain>
    </source>
</reference>
<dbReference type="Gene3D" id="3.30.900.20">
    <property type="match status" value="1"/>
</dbReference>
<dbReference type="EMBL" id="BPVZ01000001">
    <property type="protein sequence ID" value="GKU86611.1"/>
    <property type="molecule type" value="Genomic_DNA"/>
</dbReference>
<dbReference type="PANTHER" id="PTHR15681">
    <property type="entry name" value="MAD2L1-BINDING PROTEIN"/>
    <property type="match status" value="1"/>
</dbReference>
<dbReference type="GO" id="GO:0005634">
    <property type="term" value="C:nucleus"/>
    <property type="evidence" value="ECO:0007669"/>
    <property type="project" value="InterPro"/>
</dbReference>